<evidence type="ECO:0000313" key="3">
    <source>
        <dbReference type="Proteomes" id="UP000749293"/>
    </source>
</evidence>
<comment type="caution">
    <text evidence="2">The sequence shown here is derived from an EMBL/GenBank/DDBJ whole genome shotgun (WGS) entry which is preliminary data.</text>
</comment>
<dbReference type="EMBL" id="JAANYQ010000002">
    <property type="protein sequence ID" value="KAF4125715.1"/>
    <property type="molecule type" value="Genomic_DNA"/>
</dbReference>
<evidence type="ECO:0000256" key="1">
    <source>
        <dbReference type="SAM" id="MobiDB-lite"/>
    </source>
</evidence>
<feature type="region of interest" description="Disordered" evidence="1">
    <location>
        <begin position="221"/>
        <end position="258"/>
    </location>
</feature>
<dbReference type="OrthoDB" id="5367448at2759"/>
<dbReference type="GeneID" id="55967189"/>
<keyword evidence="3" id="KW-1185">Reference proteome</keyword>
<feature type="region of interest" description="Disordered" evidence="1">
    <location>
        <begin position="108"/>
        <end position="143"/>
    </location>
</feature>
<protein>
    <submittedName>
        <fullName evidence="2">Uncharacterized protein</fullName>
    </submittedName>
</protein>
<organism evidence="2 3">
    <name type="scientific">Geosmithia morbida</name>
    <dbReference type="NCBI Taxonomy" id="1094350"/>
    <lineage>
        <taxon>Eukaryota</taxon>
        <taxon>Fungi</taxon>
        <taxon>Dikarya</taxon>
        <taxon>Ascomycota</taxon>
        <taxon>Pezizomycotina</taxon>
        <taxon>Sordariomycetes</taxon>
        <taxon>Hypocreomycetidae</taxon>
        <taxon>Hypocreales</taxon>
        <taxon>Bionectriaceae</taxon>
        <taxon>Geosmithia</taxon>
    </lineage>
</organism>
<proteinExistence type="predicted"/>
<accession>A0A9P4YZD0</accession>
<dbReference type="AlphaFoldDB" id="A0A9P4YZD0"/>
<reference evidence="2" key="1">
    <citation type="submission" date="2020-03" db="EMBL/GenBank/DDBJ databases">
        <title>Site-based positive gene gene selection in Geosmithia morbida across the United States reveals a broad range of putative effectors and factors for local host and environmental adapation.</title>
        <authorList>
            <person name="Onufrak A."/>
            <person name="Murdoch R.W."/>
            <person name="Gazis R."/>
            <person name="Huff M."/>
            <person name="Staton M."/>
            <person name="Klingeman W."/>
            <person name="Hadziabdic D."/>
        </authorList>
    </citation>
    <scope>NUCLEOTIDE SEQUENCE</scope>
    <source>
        <strain evidence="2">1262</strain>
    </source>
</reference>
<gene>
    <name evidence="2" type="ORF">GMORB2_0959</name>
</gene>
<evidence type="ECO:0000313" key="2">
    <source>
        <dbReference type="EMBL" id="KAF4125715.1"/>
    </source>
</evidence>
<dbReference type="RefSeq" id="XP_035324367.1">
    <property type="nucleotide sequence ID" value="XM_035462943.1"/>
</dbReference>
<sequence length="258" mass="28645">MVSTVGWSRSAINRAWAQRTLRILVSPRPITFAERRSVLQVLQDKCGIDVFKMVPGYPGQFLAVTRDEDSAKNLVSLSPLSYSIEAPRRSSTHDIQFMDLSRPELLDGTRPSILPADETLTTGRESSDDDQVGERQWSQQQERQHFSLRIVKVQDYNHAGTMDSSPLHGSWPARYTADDSFTSSVLKQTLPHNAAAAGLARWDYNLTLGHQAKLSPKNERLQVSRWLPGNMGKRSQGEGQNGKTAADTEEGTGVVAPE</sequence>
<name>A0A9P4YZD0_9HYPO</name>
<dbReference type="Proteomes" id="UP000749293">
    <property type="component" value="Unassembled WGS sequence"/>
</dbReference>